<dbReference type="Proteomes" id="UP001252613">
    <property type="component" value="Unassembled WGS sequence"/>
</dbReference>
<dbReference type="RefSeq" id="WP_310359622.1">
    <property type="nucleotide sequence ID" value="NZ_JAVDVC010000003.1"/>
</dbReference>
<evidence type="ECO:0008006" key="4">
    <source>
        <dbReference type="Google" id="ProtNLM"/>
    </source>
</evidence>
<evidence type="ECO:0000256" key="1">
    <source>
        <dbReference type="SAM" id="Phobius"/>
    </source>
</evidence>
<comment type="caution">
    <text evidence="2">The sequence shown here is derived from an EMBL/GenBank/DDBJ whole genome shotgun (WGS) entry which is preliminary data.</text>
</comment>
<organism evidence="2 3">
    <name type="scientific">Pseudomonas brassicacearum</name>
    <dbReference type="NCBI Taxonomy" id="930166"/>
    <lineage>
        <taxon>Bacteria</taxon>
        <taxon>Pseudomonadati</taxon>
        <taxon>Pseudomonadota</taxon>
        <taxon>Gammaproteobacteria</taxon>
        <taxon>Pseudomonadales</taxon>
        <taxon>Pseudomonadaceae</taxon>
        <taxon>Pseudomonas</taxon>
    </lineage>
</organism>
<keyword evidence="1" id="KW-1133">Transmembrane helix</keyword>
<dbReference type="EMBL" id="JAVDVC010000003">
    <property type="protein sequence ID" value="MDR6958071.1"/>
    <property type="molecule type" value="Genomic_DNA"/>
</dbReference>
<feature type="transmembrane region" description="Helical" evidence="1">
    <location>
        <begin position="38"/>
        <end position="57"/>
    </location>
</feature>
<feature type="transmembrane region" description="Helical" evidence="1">
    <location>
        <begin position="6"/>
        <end position="26"/>
    </location>
</feature>
<name>A0AAW8M8H7_9PSED</name>
<feature type="transmembrane region" description="Helical" evidence="1">
    <location>
        <begin position="101"/>
        <end position="126"/>
    </location>
</feature>
<gene>
    <name evidence="2" type="ORF">J2W43_002052</name>
</gene>
<keyword evidence="1" id="KW-0812">Transmembrane</keyword>
<evidence type="ECO:0000313" key="3">
    <source>
        <dbReference type="Proteomes" id="UP001252613"/>
    </source>
</evidence>
<sequence length="128" mass="14207">MSELKAFLHGLYDIVVFPCWIVLLICLIRMNKRFAGPLFVWGCSLPVTLYCYIVYVMDGGRPWVHWSVVALDFLAFSQLGWIGALLMAGGYLAKHDGLKKAAIWTSAVSVVAHGFFLIVGLVWNALSA</sequence>
<keyword evidence="1" id="KW-0472">Membrane</keyword>
<dbReference type="AlphaFoldDB" id="A0AAW8M8H7"/>
<evidence type="ECO:0000313" key="2">
    <source>
        <dbReference type="EMBL" id="MDR6958071.1"/>
    </source>
</evidence>
<accession>A0AAW8M8H7</accession>
<proteinExistence type="predicted"/>
<protein>
    <recommendedName>
        <fullName evidence="4">Transmembrane protein</fullName>
    </recommendedName>
</protein>
<reference evidence="2" key="1">
    <citation type="submission" date="2023-07" db="EMBL/GenBank/DDBJ databases">
        <title>Sorghum-associated microbial communities from plants grown in Nebraska, USA.</title>
        <authorList>
            <person name="Schachtman D."/>
        </authorList>
    </citation>
    <scope>NUCLEOTIDE SEQUENCE</scope>
    <source>
        <strain evidence="2">3432</strain>
    </source>
</reference>
<feature type="transmembrane region" description="Helical" evidence="1">
    <location>
        <begin position="63"/>
        <end position="89"/>
    </location>
</feature>